<dbReference type="SUPFAM" id="SSF58038">
    <property type="entry name" value="SNARE fusion complex"/>
    <property type="match status" value="1"/>
</dbReference>
<evidence type="ECO:0000313" key="4">
    <source>
        <dbReference type="EMBL" id="KAK0475924.1"/>
    </source>
</evidence>
<sequence>MSSINKLTSLSTQTLSLILERQRFPHAAATHDERIQGNMQALRDGIRELGSGAEVDGLRQQYERMRGMVGGQTLVSLLFSIPCELSMFPSLEDEREDERELPPPPTPRKSQEQVYTPYTDDPDPDLEAGIMLQEQRRLMDDTHLDALSHSINRQRDVSLQINSELNTHTALLDGLDQDLDTTHSRLNTARRSLERVSNGVKGNGSTVTIGVLILVLLVLIVIFKT</sequence>
<dbReference type="CDD" id="cd15859">
    <property type="entry name" value="SNARE_SYN8"/>
    <property type="match status" value="1"/>
</dbReference>
<keyword evidence="2" id="KW-1133">Transmembrane helix</keyword>
<keyword evidence="5" id="KW-1185">Reference proteome</keyword>
<dbReference type="Proteomes" id="UP001175227">
    <property type="component" value="Unassembled WGS sequence"/>
</dbReference>
<organism evidence="4 5">
    <name type="scientific">Armillaria novae-zelandiae</name>
    <dbReference type="NCBI Taxonomy" id="153914"/>
    <lineage>
        <taxon>Eukaryota</taxon>
        <taxon>Fungi</taxon>
        <taxon>Dikarya</taxon>
        <taxon>Basidiomycota</taxon>
        <taxon>Agaricomycotina</taxon>
        <taxon>Agaricomycetes</taxon>
        <taxon>Agaricomycetidae</taxon>
        <taxon>Agaricales</taxon>
        <taxon>Marasmiineae</taxon>
        <taxon>Physalacriaceae</taxon>
        <taxon>Armillaria</taxon>
    </lineage>
</organism>
<gene>
    <name evidence="4" type="ORF">IW261DRAFT_466287</name>
</gene>
<dbReference type="EMBL" id="JAUEPR010000022">
    <property type="protein sequence ID" value="KAK0475924.1"/>
    <property type="molecule type" value="Genomic_DNA"/>
</dbReference>
<feature type="transmembrane region" description="Helical" evidence="2">
    <location>
        <begin position="204"/>
        <end position="223"/>
    </location>
</feature>
<accession>A0AA39P2E9</accession>
<evidence type="ECO:0000256" key="1">
    <source>
        <dbReference type="SAM" id="MobiDB-lite"/>
    </source>
</evidence>
<name>A0AA39P2E9_9AGAR</name>
<proteinExistence type="predicted"/>
<comment type="caution">
    <text evidence="4">The sequence shown here is derived from an EMBL/GenBank/DDBJ whole genome shotgun (WGS) entry which is preliminary data.</text>
</comment>
<feature type="region of interest" description="Disordered" evidence="1">
    <location>
        <begin position="89"/>
        <end position="126"/>
    </location>
</feature>
<keyword evidence="2" id="KW-0812">Transmembrane</keyword>
<dbReference type="AlphaFoldDB" id="A0AA39P2E9"/>
<evidence type="ECO:0000313" key="5">
    <source>
        <dbReference type="Proteomes" id="UP001175227"/>
    </source>
</evidence>
<evidence type="ECO:0000259" key="3">
    <source>
        <dbReference type="PROSITE" id="PS50192"/>
    </source>
</evidence>
<dbReference type="InterPro" id="IPR000727">
    <property type="entry name" value="T_SNARE_dom"/>
</dbReference>
<keyword evidence="2" id="KW-0472">Membrane</keyword>
<protein>
    <recommendedName>
        <fullName evidence="3">t-SNARE coiled-coil homology domain-containing protein</fullName>
    </recommendedName>
</protein>
<reference evidence="4" key="1">
    <citation type="submission" date="2023-06" db="EMBL/GenBank/DDBJ databases">
        <authorList>
            <consortium name="Lawrence Berkeley National Laboratory"/>
            <person name="Ahrendt S."/>
            <person name="Sahu N."/>
            <person name="Indic B."/>
            <person name="Wong-Bajracharya J."/>
            <person name="Merenyi Z."/>
            <person name="Ke H.-M."/>
            <person name="Monk M."/>
            <person name="Kocsube S."/>
            <person name="Drula E."/>
            <person name="Lipzen A."/>
            <person name="Balint B."/>
            <person name="Henrissat B."/>
            <person name="Andreopoulos B."/>
            <person name="Martin F.M."/>
            <person name="Harder C.B."/>
            <person name="Rigling D."/>
            <person name="Ford K.L."/>
            <person name="Foster G.D."/>
            <person name="Pangilinan J."/>
            <person name="Papanicolaou A."/>
            <person name="Barry K."/>
            <person name="LaButti K."/>
            <person name="Viragh M."/>
            <person name="Koriabine M."/>
            <person name="Yan M."/>
            <person name="Riley R."/>
            <person name="Champramary S."/>
            <person name="Plett K.L."/>
            <person name="Tsai I.J."/>
            <person name="Slot J."/>
            <person name="Sipos G."/>
            <person name="Plett J."/>
            <person name="Nagy L.G."/>
            <person name="Grigoriev I.V."/>
        </authorList>
    </citation>
    <scope>NUCLEOTIDE SEQUENCE</scope>
    <source>
        <strain evidence="4">ICMP 16352</strain>
    </source>
</reference>
<feature type="domain" description="T-SNARE coiled-coil homology" evidence="3">
    <location>
        <begin position="141"/>
        <end position="196"/>
    </location>
</feature>
<dbReference type="Gene3D" id="1.20.5.110">
    <property type="match status" value="1"/>
</dbReference>
<evidence type="ECO:0000256" key="2">
    <source>
        <dbReference type="SAM" id="Phobius"/>
    </source>
</evidence>
<dbReference type="PROSITE" id="PS50192">
    <property type="entry name" value="T_SNARE"/>
    <property type="match status" value="1"/>
</dbReference>